<organism evidence="1 2">
    <name type="scientific">Grifola frondosa</name>
    <name type="common">Maitake</name>
    <name type="synonym">Polyporus frondosus</name>
    <dbReference type="NCBI Taxonomy" id="5627"/>
    <lineage>
        <taxon>Eukaryota</taxon>
        <taxon>Fungi</taxon>
        <taxon>Dikarya</taxon>
        <taxon>Basidiomycota</taxon>
        <taxon>Agaricomycotina</taxon>
        <taxon>Agaricomycetes</taxon>
        <taxon>Polyporales</taxon>
        <taxon>Grifolaceae</taxon>
        <taxon>Grifola</taxon>
    </lineage>
</organism>
<keyword evidence="2" id="KW-1185">Reference proteome</keyword>
<dbReference type="EMBL" id="LUGG01000001">
    <property type="protein sequence ID" value="OBZ78871.1"/>
    <property type="molecule type" value="Genomic_DNA"/>
</dbReference>
<protein>
    <submittedName>
        <fullName evidence="1">Putative glycosidase C21B10.07</fullName>
    </submittedName>
</protein>
<dbReference type="InterPro" id="IPR013320">
    <property type="entry name" value="ConA-like_dom_sf"/>
</dbReference>
<comment type="caution">
    <text evidence="1">The sequence shown here is derived from an EMBL/GenBank/DDBJ whole genome shotgun (WGS) entry which is preliminary data.</text>
</comment>
<gene>
    <name evidence="1" type="ORF">A0H81_00341</name>
</gene>
<accession>A0A1C7MPP9</accession>
<dbReference type="InterPro" id="IPR050546">
    <property type="entry name" value="Glycosyl_Hydrlase_16"/>
</dbReference>
<dbReference type="Gene3D" id="2.60.120.200">
    <property type="match status" value="1"/>
</dbReference>
<keyword evidence="1" id="KW-0326">Glycosidase</keyword>
<dbReference type="AlphaFoldDB" id="A0A1C7MPP9"/>
<dbReference type="SUPFAM" id="SSF49899">
    <property type="entry name" value="Concanavalin A-like lectins/glucanases"/>
    <property type="match status" value="1"/>
</dbReference>
<dbReference type="OMA" id="ANWEIAS"/>
<dbReference type="Proteomes" id="UP000092993">
    <property type="component" value="Unassembled WGS sequence"/>
</dbReference>
<dbReference type="PANTHER" id="PTHR10963:SF24">
    <property type="entry name" value="GLYCOSIDASE C21B10.07-RELATED"/>
    <property type="match status" value="1"/>
</dbReference>
<dbReference type="GO" id="GO:0009251">
    <property type="term" value="P:glucan catabolic process"/>
    <property type="evidence" value="ECO:0007669"/>
    <property type="project" value="TreeGrafter"/>
</dbReference>
<dbReference type="GO" id="GO:0016798">
    <property type="term" value="F:hydrolase activity, acting on glycosyl bonds"/>
    <property type="evidence" value="ECO:0007669"/>
    <property type="project" value="UniProtKB-KW"/>
</dbReference>
<reference evidence="1 2" key="1">
    <citation type="submission" date="2016-03" db="EMBL/GenBank/DDBJ databases">
        <title>Whole genome sequencing of Grifola frondosa 9006-11.</title>
        <authorList>
            <person name="Min B."/>
            <person name="Park H."/>
            <person name="Kim J.-G."/>
            <person name="Cho H."/>
            <person name="Oh Y.-L."/>
            <person name="Kong W.-S."/>
            <person name="Choi I.-G."/>
        </authorList>
    </citation>
    <scope>NUCLEOTIDE SEQUENCE [LARGE SCALE GENOMIC DNA]</scope>
    <source>
        <strain evidence="1 2">9006-11</strain>
    </source>
</reference>
<evidence type="ECO:0000313" key="1">
    <source>
        <dbReference type="EMBL" id="OBZ78871.1"/>
    </source>
</evidence>
<keyword evidence="1" id="KW-0378">Hydrolase</keyword>
<proteinExistence type="predicted"/>
<dbReference type="PANTHER" id="PTHR10963">
    <property type="entry name" value="GLYCOSYL HYDROLASE-RELATED"/>
    <property type="match status" value="1"/>
</dbReference>
<sequence length="148" mass="15582">MPEPRSMTGTSVSDNCDVAANGNAGCGVHATAPNSYGPGFNAAGGGFYVMERTTSFIKVWFWSRGDPTVPSDVSSGAASVNTDAFCDINAHFGAHNIIINLTFCGDWAGIPSFFDQGSCSGDCNTFVNNNPSAFEDAFWDIAAVRVYV</sequence>
<evidence type="ECO:0000313" key="2">
    <source>
        <dbReference type="Proteomes" id="UP000092993"/>
    </source>
</evidence>
<dbReference type="OrthoDB" id="192832at2759"/>
<dbReference type="STRING" id="5627.A0A1C7MPP9"/>
<name>A0A1C7MPP9_GRIFR</name>
<dbReference type="Pfam" id="PF26113">
    <property type="entry name" value="GH16_XgeA"/>
    <property type="match status" value="1"/>
</dbReference>